<evidence type="ECO:0000313" key="3">
    <source>
        <dbReference type="EMBL" id="CCC32963.1"/>
    </source>
</evidence>
<feature type="domain" description="DUF7014" evidence="2">
    <location>
        <begin position="179"/>
        <end position="295"/>
    </location>
</feature>
<dbReference type="eggNOG" id="ENOG502Z7N9">
    <property type="taxonomic scope" value="Bacteria"/>
</dbReference>
<accession>A0A0K0HH38</accession>
<evidence type="ECO:0000259" key="2">
    <source>
        <dbReference type="Pfam" id="PF22809"/>
    </source>
</evidence>
<dbReference type="Proteomes" id="UP000000289">
    <property type="component" value="Chromosome"/>
</dbReference>
<dbReference type="NCBIfam" id="NF046078">
    <property type="entry name" value="STM4504_CBY0614"/>
    <property type="match status" value="1"/>
</dbReference>
<dbReference type="InterPro" id="IPR054280">
    <property type="entry name" value="DUF7014"/>
</dbReference>
<feature type="domain" description="HEPN AbiJ-N-terminal" evidence="1">
    <location>
        <begin position="7"/>
        <end position="165"/>
    </location>
</feature>
<evidence type="ECO:0000259" key="1">
    <source>
        <dbReference type="Pfam" id="PF18863"/>
    </source>
</evidence>
<dbReference type="EMBL" id="FR877557">
    <property type="protein sequence ID" value="CCC32963.1"/>
    <property type="molecule type" value="Genomic_DNA"/>
</dbReference>
<protein>
    <recommendedName>
        <fullName evidence="5">Cytoplasmic protein</fullName>
    </recommendedName>
</protein>
<dbReference type="Pfam" id="PF18863">
    <property type="entry name" value="AbiJ_NTD4"/>
    <property type="match status" value="1"/>
</dbReference>
<sequence>MHTFRPYSLRHSDLLYEDILPEIREQIIELIINTLGSCSSFYDMALYCYHNSHSDEVYRRICKTLRKEYGLFSLYAHSTSYLDEISNLLLKTDDKRKHIDIIELAFKYIDTYLRNYDVTPGLEPDKAISELNNIFQENNLKYRFENGRIVRLRRIKRLKNIRYYLYSPGEYGFVEYDLMEAYNRLIFNDFTCVVSECYSVFKSVLIKIHEKKNIIYQETDNLSALIANLVTSGVISAEDEHKFSFLSNVLESEVFSPTAKEKPHHHHVMMLRISEELACSIYYLTERTIFFLTQRAEENDDRP</sequence>
<organism evidence="3 4">
    <name type="scientific">Salmonella bongori (strain ATCC 43975 / DSM 13772 / NCTC 12419)</name>
    <dbReference type="NCBI Taxonomy" id="218493"/>
    <lineage>
        <taxon>Bacteria</taxon>
        <taxon>Pseudomonadati</taxon>
        <taxon>Pseudomonadota</taxon>
        <taxon>Gammaproteobacteria</taxon>
        <taxon>Enterobacterales</taxon>
        <taxon>Enterobacteriaceae</taxon>
        <taxon>Salmonella</taxon>
    </lineage>
</organism>
<dbReference type="AlphaFoldDB" id="A0A0K0HH38"/>
<gene>
    <name evidence="3" type="ordered locus">SBG_3920</name>
</gene>
<evidence type="ECO:0000313" key="4">
    <source>
        <dbReference type="Proteomes" id="UP000000289"/>
    </source>
</evidence>
<evidence type="ECO:0008006" key="5">
    <source>
        <dbReference type="Google" id="ProtNLM"/>
    </source>
</evidence>
<dbReference type="Pfam" id="PF22809">
    <property type="entry name" value="DUF7014"/>
    <property type="match status" value="1"/>
</dbReference>
<dbReference type="RefSeq" id="WP_000556764.1">
    <property type="nucleotide sequence ID" value="NC_015761.1"/>
</dbReference>
<dbReference type="InterPro" id="IPR049503">
    <property type="entry name" value="AbiJ_NTD4"/>
</dbReference>
<proteinExistence type="predicted"/>
<reference evidence="3 4" key="1">
    <citation type="journal article" date="2011" name="PLoS Pathog.">
        <title>Salmonella bongori provides insights into the evolution of the Salmonellae.</title>
        <authorList>
            <person name="Fookes M."/>
            <person name="Schroeder G.N."/>
            <person name="Langridge G.C."/>
            <person name="Blondel C.J."/>
            <person name="Mammina C."/>
            <person name="Connor T.R."/>
            <person name="Seth-Smith H."/>
            <person name="Vernikos G.S."/>
            <person name="Robinson K.S."/>
            <person name="Sanders M."/>
            <person name="Petty N.K."/>
            <person name="Kingsley R.A."/>
            <person name="Baumler A.J."/>
            <person name="Nuccio S.P."/>
            <person name="Contreras I."/>
            <person name="Santiviago C.A."/>
            <person name="Maskell D."/>
            <person name="Barrow P."/>
            <person name="Humphrey T."/>
            <person name="Nastasi A."/>
            <person name="Roberts M."/>
            <person name="Frankel G."/>
            <person name="Parkhill J."/>
            <person name="Dougan G."/>
            <person name="Thomson N.R."/>
        </authorList>
    </citation>
    <scope>NUCLEOTIDE SEQUENCE [LARGE SCALE GENOMIC DNA]</scope>
    <source>
        <strain evidence="4">ATCC 43975 / DSM 13772 / NCTC 12419</strain>
    </source>
</reference>
<name>A0A0K0HH38_SALBC</name>
<dbReference type="GeneID" id="44982984"/>
<dbReference type="KEGG" id="sbg:SBG_3920"/>